<feature type="domain" description="EGF-like" evidence="21">
    <location>
        <begin position="1586"/>
        <end position="1624"/>
    </location>
</feature>
<feature type="disulfide bond" evidence="15">
    <location>
        <begin position="2001"/>
        <end position="2010"/>
    </location>
</feature>
<feature type="disulfide bond" evidence="15">
    <location>
        <begin position="2901"/>
        <end position="2910"/>
    </location>
</feature>
<dbReference type="CDD" id="cd00041">
    <property type="entry name" value="CUB"/>
    <property type="match status" value="1"/>
</dbReference>
<dbReference type="SMART" id="SM00179">
    <property type="entry name" value="EGF_CA"/>
    <property type="match status" value="38"/>
</dbReference>
<feature type="disulfide bond" evidence="15">
    <location>
        <begin position="1595"/>
        <end position="1612"/>
    </location>
</feature>
<feature type="disulfide bond" evidence="15">
    <location>
        <begin position="1945"/>
        <end position="1962"/>
    </location>
</feature>
<feature type="disulfide bond" evidence="15">
    <location>
        <begin position="2979"/>
        <end position="2988"/>
    </location>
</feature>
<dbReference type="CDD" id="cd00112">
    <property type="entry name" value="LDLa"/>
    <property type="match status" value="2"/>
</dbReference>
<evidence type="ECO:0000256" key="14">
    <source>
        <dbReference type="PROSITE-ProRule" id="PRU00043"/>
    </source>
</evidence>
<feature type="disulfide bond" evidence="15">
    <location>
        <begin position="2039"/>
        <end position="2048"/>
    </location>
</feature>
<feature type="domain" description="EGF-like" evidence="21">
    <location>
        <begin position="2207"/>
        <end position="2245"/>
    </location>
</feature>
<feature type="domain" description="EGF-like" evidence="21">
    <location>
        <begin position="1898"/>
        <end position="1934"/>
    </location>
</feature>
<dbReference type="InterPro" id="IPR035914">
    <property type="entry name" value="Sperma_CUB_dom_sf"/>
</dbReference>
<dbReference type="FunFam" id="2.60.40.60:FF:000020">
    <property type="entry name" value="Dachsous cadherin-related 1b"/>
    <property type="match status" value="5"/>
</dbReference>
<dbReference type="FunFam" id="2.60.40.60:FF:000123">
    <property type="entry name" value="Protocadherin beta 4"/>
    <property type="match status" value="1"/>
</dbReference>
<dbReference type="CDD" id="cd00054">
    <property type="entry name" value="EGF_CA"/>
    <property type="match status" value="36"/>
</dbReference>
<feature type="domain" description="EGF-like" evidence="21">
    <location>
        <begin position="1666"/>
        <end position="1703"/>
    </location>
</feature>
<feature type="disulfide bond" evidence="15">
    <location>
        <begin position="2195"/>
        <end position="2204"/>
    </location>
</feature>
<dbReference type="InterPro" id="IPR002172">
    <property type="entry name" value="LDrepeatLR_classA_rpt"/>
</dbReference>
<dbReference type="InterPro" id="IPR000859">
    <property type="entry name" value="CUB_dom"/>
</dbReference>
<feature type="domain" description="Cadherin" evidence="22">
    <location>
        <begin position="4932"/>
        <end position="5031"/>
    </location>
</feature>
<feature type="domain" description="Cadherin" evidence="22">
    <location>
        <begin position="6144"/>
        <end position="6257"/>
    </location>
</feature>
<feature type="domain" description="Cadherin" evidence="22">
    <location>
        <begin position="4506"/>
        <end position="4611"/>
    </location>
</feature>
<feature type="domain" description="EGF-like" evidence="21">
    <location>
        <begin position="2091"/>
        <end position="2127"/>
    </location>
</feature>
<feature type="domain" description="Cadherin" evidence="22">
    <location>
        <begin position="3549"/>
        <end position="3658"/>
    </location>
</feature>
<feature type="domain" description="Cadherin" evidence="22">
    <location>
        <begin position="5482"/>
        <end position="5591"/>
    </location>
</feature>
<feature type="disulfide bond" evidence="15">
    <location>
        <begin position="1733"/>
        <end position="1742"/>
    </location>
</feature>
<feature type="disulfide bond" evidence="15">
    <location>
        <begin position="2513"/>
        <end position="2522"/>
    </location>
</feature>
<keyword evidence="8 14" id="KW-0106">Calcium</keyword>
<organism evidence="23 24">
    <name type="scientific">Patiria miniata</name>
    <name type="common">Bat star</name>
    <name type="synonym">Asterina miniata</name>
    <dbReference type="NCBI Taxonomy" id="46514"/>
    <lineage>
        <taxon>Eukaryota</taxon>
        <taxon>Metazoa</taxon>
        <taxon>Echinodermata</taxon>
        <taxon>Eleutherozoa</taxon>
        <taxon>Asterozoa</taxon>
        <taxon>Asteroidea</taxon>
        <taxon>Valvatacea</taxon>
        <taxon>Valvatida</taxon>
        <taxon>Asterinidae</taxon>
        <taxon>Patiria</taxon>
    </lineage>
</organism>
<evidence type="ECO:0000256" key="4">
    <source>
        <dbReference type="ARBA" id="ARBA00022692"/>
    </source>
</evidence>
<feature type="domain" description="EGF-like" evidence="21">
    <location>
        <begin position="3068"/>
        <end position="3103"/>
    </location>
</feature>
<feature type="disulfide bond" evidence="15">
    <location>
        <begin position="2630"/>
        <end position="2639"/>
    </location>
</feature>
<feature type="disulfide bond" evidence="15">
    <location>
        <begin position="2960"/>
        <end position="2977"/>
    </location>
</feature>
<feature type="disulfide bond" evidence="15">
    <location>
        <begin position="1170"/>
        <end position="1179"/>
    </location>
</feature>
<dbReference type="GeneID" id="119731947"/>
<feature type="domain" description="EGF-like" evidence="21">
    <location>
        <begin position="2485"/>
        <end position="2523"/>
    </location>
</feature>
<dbReference type="PROSITE" id="PS01186">
    <property type="entry name" value="EGF_2"/>
    <property type="match status" value="32"/>
</dbReference>
<dbReference type="SUPFAM" id="SSF57424">
    <property type="entry name" value="LDL receptor-like module"/>
    <property type="match status" value="2"/>
</dbReference>
<dbReference type="FunFam" id="2.60.40.60:FF:000015">
    <property type="entry name" value="FAT atypical cadherin 1"/>
    <property type="match status" value="1"/>
</dbReference>
<dbReference type="Pfam" id="PF00028">
    <property type="entry name" value="Cadherin"/>
    <property type="match status" value="27"/>
</dbReference>
<evidence type="ECO:0000259" key="20">
    <source>
        <dbReference type="PROSITE" id="PS01180"/>
    </source>
</evidence>
<feature type="domain" description="Cadherin" evidence="22">
    <location>
        <begin position="5272"/>
        <end position="5375"/>
    </location>
</feature>
<sequence length="6828" mass="729438">MSVSRLRIPLTWLLAASLLAILGHVTAQTNPCQQQLCVNGGICRRAYLQPGYICECTGDWQGQNCEQRFPGTSPAMPKQCGVNSYGESGTITSPNYPQLEPHNQNCYYLVRIPSALSISFQFRAFSSEPFKDELYIIPGTLVDTNSPSVRIYNGTLPADLPVQVFQTNQLVLYWLTDHNVQSPGFSIDYSIDPDPCWVNPCQNGGACTTIGRDYSCTCLPDFTGNDCQTGTVIVSQTSISISVGNTLSEGRISHTLTFDLTFTPGQTLFSLTGTGLWSVTLFLTDGGTNRVASQVVPLSSQQSNVAWSPPSSSIIRTIQTTVNLNALSCPQMRSVCAMIGQGSNPAPPFLMRGTPNENALIGCTQVQCRGVEATSVTFGGTLNDLREGVSSQALSFDMTMSTNPQAGSVSGSNLWKITLYGSTQANGLGTQVLRTQLTLNPSQAGASTDLSGNVQFFSLQTALSLVGLVCSQVRYICVTIEKSENPTPQFTLTGMPSDAVLTACQATTCNGVQVTSTSISITSGTPVIERRSNTLAFSLSIQTNSDGGSVSGQNLFSIQTFGSNSLTGTSVRISERRIQGSTGITAGRLATIPNLSTTMDLSGRLCQDIVALCTELAKNAQANPDFTLDPIPNSGVLQECINIECRGVFIQTMDVVVTSGVPVLYGNRNQMLTFNLRVQANTPSASISGFNLWRLIVYANNRLDGSGPRIGQVQVTLSSAQQNTAISAGQAVNLNNLDLTMDLSSVTSCADIAYLCVELQKSSNPSPAFTLQGSTTRCIQVQCAMFNPCGSNPCQNGGACSNVGSAFTCSCANGWTGPLCQQAVNACNGIVCRNGGVCIDSQFSYVCRCTLGWQGQFCELVDNGIQITTTTLSLTSGTIRENTAQNRLTLSVVLTNSQSGSTLPTGSGYWQVNFFTSLQANGQGQRFNQQSLNLDALQSGLGITSGGVLTLSGVQSILNLQGQSCSSVPYVCVEIQKGNNPSPDFLLSGSLIACQETNCIGVQVIQVTGSITSGQTLLIGQNSHTINMNIIVRASSNGASISGSNLWTAQVFTNTLQSGAGTTVLQQNAVLSNQAVSLDLIAGGSITLSGATVTFDLSTVTSCQQVSFLCVRLGKNPLASPDFTLTGVPDNFILTHCQTALCQVPSPCDSHNCQNGAVCQVTGTSYICVCANGWGGDRCTQGVQIVNINLRVVSTNDVRERNTNNPLTLDLTITTNPNGGSVSGTRLWRLTAFLSTQPDGSGPEYSTTTIQLSDAQASTGLQAGVTATISSLQTNANTAQSNLMCGQFGYICVRLERGPNPSVNFQLGDGSQSYVACAPANCRGVEITDVVATIVSGEPVNTETTSNNLVFNVQVSSSPSGASVSGSNLWQVIVFSDTQLNGQGQTVIQAQATLPGNTASTFLQAGVDMVLRSVQVNLDLTQISCNQIPYICVRFLKATNPGPNPDYTFTAVPSDDVLLHCQALDCMDPSSCIGHLCENGGQCMDLGSGSYRCLCTPGWTGLYCSVVADYCLTTQTPCFNGGQCINLADRYQCNCQQDWVGPRCRIDNPCLPTNPCINGGTCFSDQSGIYTCNCPPGYSGNNCQITPDPCISDLCQNGARCERIGTGSDYQCFCQNGFAGRYCNITLDPCDSSPCFNGGTCSRVGTLYVYQCQCPNEYTGTNCQTLRDPCATNPCLNGGICSRQGSTNFVCQCSLGYTGTTCNIRQDPCASNPCRNNGVCSRVGTSFVYQCQCVQGYTGTNCEIPNACVSNPCQNGGQCSQQGAGYQCQCQPGWGGPTCNIRQNPCASNPCQNNGGCLWGGTSFVYQCQCLQGYTGTNCEIPNACVSNPCQNGGQCNQLGAGYQCQCQPGWGGPTCNIRQNPCASNPCLNNGGCLWGGTIFVYQCQCVQGYTGTNCEIPNACVSNPCQNGGQCNQLGAGYQCQCQPGWGGPTCNIRQNPCASNPCLNNGGCLWGGTIFVYQCQCVQGYTGTNCEIPNACVSNPCQNGGQCNQLGAGYQCQCQPGWSGPTCTIILNPCVSTPCLNGATCSQSGTDFTCQCAAGYTGTNCGVIQNPCNNNPCQNGGFCSWQGQVLIYQCQCQTGYGGNNCQIITNPCVNTPCLNGATCSQSGSDFTCQCAAGYTGTNCGVVQNPCNNNPCQNGGVCSWQGQALVYQCQCQPGYSGNNCQIITNPCVNTPCLNGATCSQSGSDFTCQCAAGYTGTNCGVIQNPCNNNPCQNGGFCSWQGQALVYQCQCLPGYSGNNCQIITNPCDNNPCQNGGFCSWQGQALIYQCQCQPGYSGNNCQIVTNPCDNNPCQNGGFCSWQGQALIYQCQCLPGYGGNNCQIITNPCVNTPCLNGATCSQSGTDFTCQCAAGYTGTNCGVVQNPCTLSPCQNGGTCQWFGQVSTYQCLCLQGYNGNNCQIIQDPCNSNPCLNNGLCQWPGTSFTYSCQCTLGYTGVNCGTAQNPCDSNPCVNGGACSWQIPNYRYVCQCPSTHTGINCQTPLGSCFSSPCQNGGTCFNLDQGVGYFCSCFSNYKGPNCQYPDPCSSFPCQNSGACSSNQVGSIYTCSCLANFQGINCQYPNPCSSQPCQNSGVCVPNSLGSSYTCNCNPGFIGVHCQFSNPCFSNPCFNNGQCATDNIGSRYTCNCLAGYVGDHCQLNDPCLPNPCQNGAICSLANGGLSYECSCLNGFFGTNCQIPDPCNTRPCLNDGTCTAINGGLNFACICQQQYMGNTCQYPNPCYSFPCQNSGTCEPHPLGTSYTCVCPPDFQGQRCENRNPCSSNPCLNNGACQVGIGGTSFFCNCPSQFLGPRCQNLDPCLSTPCLNGGVCTYQAQGLLYSCTCPPHYFGMNCEILDACSSNPCLNGGICNPSSFGFTCTCAPGYTGTTCTISEPCGRLPCLNGGTCYDSTGPTGFFCRCTSSFIGDTCQIPDLCSFSPCLNGGTCSNIPAANDFRCACPFGHSGKRCEMFNPCSSNPCQNGGTCNRDSLGTIYNCNCVVGYDGTNCEFGPGCFSSTYFHCVSGECVPSSRQCDQSFDCQDGSDEASCQRQCTNQEFRCTGGTCINIQLVCNGINDCTDGLDEQNCPSACDSSPCLNGGVCENAGTIYICTCAQGWTGTTCSQVVSSSNDPPSFVNQVISIEIREDTVAGTTLVELRATDPDSDTLTFGLYDFTAQQLFVIVPNPNDPKSAFLTLKGSLDREVQSDYTFVVSVTDDGGNEVIHSGTLLLSDVNDNAPTFTNLPNVTTVYENANVGFQVFYVDATDPDLSLSGLVTYTITEGMDAPFFINLYNGIVHVTGPLDYETDQVYNLAITASDNKVPFHEDQGTNSLSTTMRLTIQVLDVQDTGPIFIDTPYDRTINEGTPLNTVVVTVTAVDQDTVNANNITYTILAGNMGNYFSLDETTGQLTLVREVDSENLNTPSSVNIIVRAIETGTNGGTSAVNNFTITINDIDDEPPLFNQSTYSVSVSEAENPGFVLPVGIQVSDGEITIQGNFRITLQNSNIVPFSVSPSSAVDQTRVTVTLIRPLDYETTKSYDLVINAQDTATSTATVVVTVTDANDNDPIFTHGTQTIALEEGAPMNTMVTTVTVTDADEGINEETEFSIIGGNQEGLFTINPTTGVVTTTSVIDYENSARTYTLTVQARNTQPAVSPADGVSEVTVVVTITDINDSPPVFQQPNYLIQIIEFVLELSDTGLTIGRVIADDADSGAAGEVTYTILSGNDDGTFSVNPGNGNIVLLKPLDRETVPIYNITIRAQDNAAPPLSATTYVVIEVRDFNDNDPQWVTNQYAASVVEGQPADTFVIQVMATDADIGLNALLRYELAVPSQYLYINQTSGQIYTRVPLDREQTETIVVNVLARDSGNPSRSSAQLAVVTVTVLDINDTPPTFTGAPFRFEVAENEPAGTFVGEVTANDPDTIGTLVYTFTSPQTQFLIDQASGRITTINSLNREQQDRYEVEVQVTDGTFEATADVVIVVTDVNDNQPMFSQAIYPVTVVENTPAGIILNLMANDTDIGLNSAIIYQFDQSGNTPIGPFFLDRVTGALRTTSPLDRETQDSYTLVVNAIDREGGTGSLQAVATVLVTVTDVNDNRPVFDFQNYADTVPEDAAEGQEIIQVGATDRDIGDNAVILYRIIQGNNDNNFQIDATNGIISRGPTPLDRETKDSYVLTVEAYNDGDLPPRNTAAVTITVTDVNDEVPHFTQDVYLKPDLLENADARTVVATVSANDPDLGQGGQILYSITGGNDGNHFIIDSVTGVIRVLGSLPDYSIKSTYNLTVTARDQAQPFHTSQARVMVLLVDAQDDPPEFTMTRYEVNLTENVGEGFPFLQVMAQVPGKPNSIVTYSLDSNVNPSILQLFDVDPITGWLTTKGTIDYETGLPLYTFTVLGVNDGTLPGSAAVWVYIQDVNDNAPVFVNYPTSAVTVDENKAGGFVVATVSANDVDSGLNGNVVYEITGGNDEGHFDIIANNGEALIVTTTELDRETIESYMLTITASDQGVPVMNSSIFIDVVVNDLNDNPPGFNQTSYNATVEENVLLNRPITTVLITDLDTPASNNIVFQIDPASNPNGIFQINSQGEITITSQLDRELQAFYDLIVVMTDPTYNPSFMETTHVYVTVLDQNDNPPIFPDQPPVSVTEGPSSMGEIFVTVTANDADVGNNSEMVYTITGGNGEGIFGIHSNNGSIYVINELDWETTQRYELIVTATDQAMNSNDRRSGTVTVVIDVEDINDTPPQFPSDYFGPYSFSEGVPGTYIGTFVAVDSDSGAGGEVTYTIIGEYSDLFVIDPTTGVLTLKPTAQLDYETSQAFNITIVATDAGVPSLNGTTSVGIIVVSINDNSPKFQDTPYRTGINDTTPVDTWVYKVVATDDDSGPEGNITYSILNGNTGGVFRIDPLTGDVYVNKTLTNGVYVLVIKARDNPENPANAREVTETLTILVADSTSIVPIFPDDGTFTGSVQEHSTVGTFVMTISVENAADVGDLIYTISGPDAGPFLIDPSTGIITVNGLLDAEIQDLHVFDVSALDSRGMSASGKVYVTILNINDHPPQLDELVFNFTVPEDAGDGYFVGHVNATDDDNSDTMLRFTIERGAQDKFTIDPTTGVITVLVTCRGDICDQQPLDREEQDVYTLTVSVSDQGSPPLSNSGVVYIYVTDVNDYQPTFPADFLNAVVSVSEDVALNHTVITLEATDMDLDAMLTYRIVSITATNLQGEPLTNISAIESWFAVDPYTGVVYVENSLDRETAAEVILKISANDSASLDPALSTSNPNAMVTIQITDVNDNAPVYQPPGTTYIYVTIQEESSMGTIITNVRAIDPDNPINGEVTYMLIGNLSEYVTIHPVTGQITVNQIIDRELYDWLNFTIIATDDGTPSLSTPIPIMIQILDINDHNPIFDQPDYTATVPENSDGVTYVTVVTATDQDLGQYGEVTYTLTGGEGLFTINSTTGVITALQPLDQEEQSVYTLTVIAVDNPGGSQTNRRQGSATVTITVGNVNEYPPITQPNFPFDIPEGQPGGTLVGVIDATDPDDPMQELNFTFIFVEPPDGDVLFYINQTTGEIFTTMPLDADNATYGNTFNITILISDNGNPPLTTTTTTIITIQDTNDNDPLFPNGPYDLTTSEATPVGNQVTVVIAEDIDQNAVLTYSIVDGNLNGTFFINPTNGEILITKPLDFETRTMYNLTVQVSDQDGRTGTTYVVIRIMDANDQGPVFLSQPYLFDVNENVDIGTEIGLIEAVDADPDPSNSQLTYHILSSVPANAPFAINETTGVITSSGALDRELQDSYMLTVEVRNVRFVPGGEDVTYKLSTPVTITILDLNDNIPIFSGGDNITRTFPENSEINFPIYQPSAQDNDIGENGRVTYSIVSGNVENTFSIDPQTGAILLARQIQTLTNPTYAFTLVVEARDNGDPSLYSNITINAVVGDYNDNAPQFVTPIQGQTLFLPENEPIGFQIAPVLAVDIDSGANGQVTYGFHNEESARLFYFQQEGDTTYLYANFSADRETKDQYNLVLLATDGGTPNPLQTPLEVTVVILDKQDNEPFFVRVDNVAIVQQLNVTEHSNVNVSVGIVTLAQDHDLPPNDVIYYYIVGGNDKGLFGINSTTGEIIILGDLDRETIATHNLLIKATNNASYVPSGIYDISKDVSLKEVLITVGDINDNGPKFTTVLYTAGIPLDAEINTQVTCIKATDLDLGGGGAITYGIQSATFVLGQDQTASNDIFYIDENSGCIRTRNLLNGITAGGYFDLTVTATDKIAGLGDTALVRIFVLDNNQQVVVVVDSDIDTVTQLQDQLVQIISNITGGVVNVDSITYYIDANGNTVRDKTMIVLHVIDPETNSLVDANIVLRLIDENRMSIQVLLQRYGVVDVYALMGGVGGAGFGIIEIALLAIALLLFLGALIFIIILCCLQRKLLKKIHGNSPAVIYATRADADVKETATYQGSNPLWLETEGGLPDDWPDSISLLGGGAAREYESQEASMDFFSDIQPEIARDALVMTAMVSDGQSASTRSKTISNGGVSSGRVGSDKAQLRTVSSTGPLILDSANMDGSVSTLTNRINRDGSVSANLTGQEGGYSASGAAYSYSSASFSGGPSTSKKLTSEKAHEIRQMLEEDQGVETYLEDDMYRDQNTLAAARASYREQVEFDNQLSPITEEDTASSWSSWTRDSERSGARYAALGSLDRNRTTDRPSKDYADPMNNFTTSTSIEESYSRSVKSPSKTESSSYSRRANSKTYPAGVSTSIGMVTLTEETPDMIDDEESETSSVGGAGKTYTYNIMGDSSEGAHSMSGGSSGHSAPKRATETSTMNFSHEGDDTDEVIEEREVRRSMKTTRGYTNSGYDNFMDEESRL</sequence>
<dbReference type="PROSITE" id="PS00232">
    <property type="entry name" value="CADHERIN_1"/>
    <property type="match status" value="11"/>
</dbReference>
<feature type="domain" description="EGF-like" evidence="21">
    <location>
        <begin position="1859"/>
        <end position="1897"/>
    </location>
</feature>
<feature type="disulfide bond" evidence="15">
    <location>
        <begin position="37"/>
        <end position="54"/>
    </location>
</feature>
<dbReference type="PRINTS" id="PR00205">
    <property type="entry name" value="CADHERIN"/>
</dbReference>
<dbReference type="InterPro" id="IPR036055">
    <property type="entry name" value="LDL_receptor-like_sf"/>
</dbReference>
<comment type="subcellular location">
    <subcellularLocation>
        <location evidence="1">Cell membrane</location>
        <topology evidence="1">Single-pass type I membrane protein</topology>
    </subcellularLocation>
</comment>
<dbReference type="Gene3D" id="2.10.25.10">
    <property type="entry name" value="Laminin"/>
    <property type="match status" value="45"/>
</dbReference>
<dbReference type="SUPFAM" id="SSF57196">
    <property type="entry name" value="EGF/Laminin"/>
    <property type="match status" value="45"/>
</dbReference>
<protein>
    <submittedName>
        <fullName evidence="23">Uncharacterized protein</fullName>
    </submittedName>
</protein>
<feature type="domain" description="EGF-like" evidence="21">
    <location>
        <begin position="1821"/>
        <end position="1857"/>
    </location>
</feature>
<feature type="domain" description="Cadherin" evidence="22">
    <location>
        <begin position="4079"/>
        <end position="4184"/>
    </location>
</feature>
<keyword evidence="2" id="KW-1003">Cell membrane</keyword>
<feature type="domain" description="Cadherin" evidence="22">
    <location>
        <begin position="5814"/>
        <end position="5913"/>
    </location>
</feature>
<feature type="disulfide bond" evidence="15">
    <location>
        <begin position="2315"/>
        <end position="2324"/>
    </location>
</feature>
<feature type="domain" description="EGF-like" evidence="21">
    <location>
        <begin position="1782"/>
        <end position="1820"/>
    </location>
</feature>
<feature type="disulfide bond" evidence="15">
    <location>
        <begin position="2117"/>
        <end position="2126"/>
    </location>
</feature>
<feature type="domain" description="EGF-like" evidence="21">
    <location>
        <begin position="1744"/>
        <end position="1780"/>
    </location>
</feature>
<feature type="domain" description="Cadherin" evidence="22">
    <location>
        <begin position="3971"/>
        <end position="4078"/>
    </location>
</feature>
<dbReference type="InterPro" id="IPR015919">
    <property type="entry name" value="Cadherin-like_sf"/>
</dbReference>
<dbReference type="PANTHER" id="PTHR24026">
    <property type="entry name" value="FAT ATYPICAL CADHERIN-RELATED"/>
    <property type="match status" value="1"/>
</dbReference>
<feature type="domain" description="EGF-like" evidence="21">
    <location>
        <begin position="1468"/>
        <end position="1505"/>
    </location>
</feature>
<feature type="disulfide bond" evidence="15">
    <location>
        <begin position="2216"/>
        <end position="2233"/>
    </location>
</feature>
<dbReference type="EnsemblMetazoa" id="XM_038205257.1">
    <property type="protein sequence ID" value="XP_038061185.1"/>
    <property type="gene ID" value="LOC119731947"/>
</dbReference>
<dbReference type="InterPro" id="IPR013032">
    <property type="entry name" value="EGF-like_CS"/>
</dbReference>
<feature type="domain" description="EGF-like" evidence="21">
    <location>
        <begin position="2797"/>
        <end position="2835"/>
    </location>
</feature>
<dbReference type="InterPro" id="IPR020894">
    <property type="entry name" value="Cadherin_CS"/>
</dbReference>
<feature type="domain" description="EGF-like" evidence="21">
    <location>
        <begin position="2524"/>
        <end position="2562"/>
    </location>
</feature>
<feature type="domain" description="CUB" evidence="20">
    <location>
        <begin position="80"/>
        <end position="192"/>
    </location>
</feature>
<feature type="domain" description="EGF-like" evidence="21">
    <location>
        <begin position="2051"/>
        <end position="2089"/>
    </location>
</feature>
<feature type="domain" description="EGF-like" evidence="21">
    <location>
        <begin position="2365"/>
        <end position="2403"/>
    </location>
</feature>
<feature type="domain" description="Cadherin" evidence="22">
    <location>
        <begin position="4399"/>
        <end position="4505"/>
    </location>
</feature>
<keyword evidence="11 18" id="KW-0472">Membrane</keyword>
<dbReference type="InterPro" id="IPR001881">
    <property type="entry name" value="EGF-like_Ca-bd_dom"/>
</dbReference>
<comment type="caution">
    <text evidence="15">Lacks conserved residue(s) required for the propagation of feature annotation.</text>
</comment>
<feature type="disulfide bond" evidence="15">
    <location>
        <begin position="2940"/>
        <end position="2949"/>
    </location>
</feature>
<feature type="disulfide bond" evidence="15">
    <location>
        <begin position="1574"/>
        <end position="1583"/>
    </location>
</feature>
<dbReference type="FunFam" id="2.60.40.60:FF:000033">
    <property type="entry name" value="FAT atypical cadherin 1"/>
    <property type="match status" value="1"/>
</dbReference>
<feature type="disulfide bond" evidence="15">
    <location>
        <begin position="1847"/>
        <end position="1856"/>
    </location>
</feature>
<dbReference type="Gene3D" id="2.60.40.60">
    <property type="entry name" value="Cadherins"/>
    <property type="match status" value="29"/>
</dbReference>
<dbReference type="FunFam" id="2.60.40.60:FF:000081">
    <property type="entry name" value="protocadherin Fat 4"/>
    <property type="match status" value="1"/>
</dbReference>
<evidence type="ECO:0000256" key="6">
    <source>
        <dbReference type="ARBA" id="ARBA00022729"/>
    </source>
</evidence>
<dbReference type="FunFam" id="2.10.25.10:FF:000321">
    <property type="entry name" value="Protein delta homolog 1"/>
    <property type="match status" value="3"/>
</dbReference>
<feature type="domain" description="EGF-like" evidence="21">
    <location>
        <begin position="2641"/>
        <end position="2679"/>
    </location>
</feature>
<dbReference type="SMART" id="SM00181">
    <property type="entry name" value="EGF"/>
    <property type="match status" value="45"/>
</dbReference>
<feature type="disulfide bond" evidence="15">
    <location>
        <begin position="2494"/>
        <end position="2511"/>
    </location>
</feature>
<feature type="disulfide bond" evidence="15">
    <location>
        <begin position="2374"/>
        <end position="2391"/>
    </location>
</feature>
<feature type="domain" description="EGF-like" evidence="21">
    <location>
        <begin position="2680"/>
        <end position="2718"/>
    </location>
</feature>
<dbReference type="PRINTS" id="PR00261">
    <property type="entry name" value="LDLRECEPTOR"/>
</dbReference>
<evidence type="ECO:0000256" key="18">
    <source>
        <dbReference type="SAM" id="Phobius"/>
    </source>
</evidence>
<dbReference type="Pfam" id="PF12661">
    <property type="entry name" value="hEGF"/>
    <property type="match status" value="1"/>
</dbReference>
<keyword evidence="3 15" id="KW-0245">EGF-like domain</keyword>
<feature type="domain" description="Cadherin" evidence="22">
    <location>
        <begin position="3116"/>
        <end position="3220"/>
    </location>
</feature>
<feature type="disulfide bond" evidence="15">
    <location>
        <begin position="1887"/>
        <end position="1896"/>
    </location>
</feature>
<feature type="compositionally biased region" description="Polar residues" evidence="17">
    <location>
        <begin position="6677"/>
        <end position="6687"/>
    </location>
</feature>
<feature type="disulfide bond" evidence="15">
    <location>
        <begin position="2669"/>
        <end position="2678"/>
    </location>
</feature>
<feature type="domain" description="EGF-like" evidence="21">
    <location>
        <begin position="823"/>
        <end position="859"/>
    </location>
</feature>
<feature type="disulfide bond" evidence="15">
    <location>
        <begin position="849"/>
        <end position="858"/>
    </location>
</feature>
<feature type="region of interest" description="Disordered" evidence="17">
    <location>
        <begin position="6731"/>
        <end position="6750"/>
    </location>
</feature>
<dbReference type="GO" id="GO:0048729">
    <property type="term" value="P:tissue morphogenesis"/>
    <property type="evidence" value="ECO:0007669"/>
    <property type="project" value="UniProtKB-ARBA"/>
</dbReference>
<dbReference type="GO" id="GO:0007156">
    <property type="term" value="P:homophilic cell adhesion via plasma membrane adhesion molecules"/>
    <property type="evidence" value="ECO:0007669"/>
    <property type="project" value="InterPro"/>
</dbReference>
<feature type="domain" description="EGF-like" evidence="21">
    <location>
        <begin position="28"/>
        <end position="66"/>
    </location>
</feature>
<feature type="domain" description="EGF-like" evidence="21">
    <location>
        <begin position="192"/>
        <end position="228"/>
    </location>
</feature>
<evidence type="ECO:0000256" key="3">
    <source>
        <dbReference type="ARBA" id="ARBA00022536"/>
    </source>
</evidence>
<dbReference type="PROSITE" id="PS00010">
    <property type="entry name" value="ASX_HYDROXYL"/>
    <property type="match status" value="4"/>
</dbReference>
<dbReference type="SMART" id="SM00042">
    <property type="entry name" value="CUB"/>
    <property type="match status" value="1"/>
</dbReference>
<feature type="region of interest" description="Disordered" evidence="17">
    <location>
        <begin position="6755"/>
        <end position="6828"/>
    </location>
</feature>
<evidence type="ECO:0000256" key="12">
    <source>
        <dbReference type="ARBA" id="ARBA00023157"/>
    </source>
</evidence>
<feature type="domain" description="EGF-like" evidence="21">
    <location>
        <begin position="2327"/>
        <end position="2363"/>
    </location>
</feature>
<feature type="transmembrane region" description="Helical" evidence="18">
    <location>
        <begin position="6364"/>
        <end position="6387"/>
    </location>
</feature>
<feature type="disulfide bond" evidence="15">
    <location>
        <begin position="56"/>
        <end position="65"/>
    </location>
</feature>
<feature type="domain" description="EGF-like" evidence="21">
    <location>
        <begin position="1144"/>
        <end position="1180"/>
    </location>
</feature>
<dbReference type="InterPro" id="IPR000742">
    <property type="entry name" value="EGF"/>
</dbReference>
<keyword evidence="24" id="KW-1185">Reference proteome</keyword>
<feature type="domain" description="EGF-like" evidence="21">
    <location>
        <begin position="1975"/>
        <end position="2011"/>
    </location>
</feature>
<evidence type="ECO:0000256" key="16">
    <source>
        <dbReference type="PROSITE-ProRule" id="PRU00124"/>
    </source>
</evidence>
<feature type="disulfide bond" evidence="15">
    <location>
        <begin position="2079"/>
        <end position="2088"/>
    </location>
</feature>
<feature type="disulfide bond" evidence="15">
    <location>
        <begin position="1614"/>
        <end position="1623"/>
    </location>
</feature>
<feature type="domain" description="Cadherin" evidence="22">
    <location>
        <begin position="3873"/>
        <end position="3970"/>
    </location>
</feature>
<feature type="domain" description="EGF-like" evidence="21">
    <location>
        <begin position="2247"/>
        <end position="2285"/>
    </location>
</feature>
<dbReference type="InterPro" id="IPR002126">
    <property type="entry name" value="Cadherin-like_dom"/>
</dbReference>
<dbReference type="PROSITE" id="PS50068">
    <property type="entry name" value="LDLRA_2"/>
    <property type="match status" value="2"/>
</dbReference>
<dbReference type="RefSeq" id="XP_038061185.1">
    <property type="nucleotide sequence ID" value="XM_038205257.1"/>
</dbReference>
<feature type="domain" description="Cadherin" evidence="22">
    <location>
        <begin position="3442"/>
        <end position="3548"/>
    </location>
</feature>
<dbReference type="CDD" id="cd11304">
    <property type="entry name" value="Cadherin_repeat"/>
    <property type="match status" value="29"/>
</dbReference>
<dbReference type="OrthoDB" id="10068138at2759"/>
<dbReference type="GO" id="GO:0005886">
    <property type="term" value="C:plasma membrane"/>
    <property type="evidence" value="ECO:0007669"/>
    <property type="project" value="UniProtKB-SubCell"/>
</dbReference>
<feature type="disulfide bond" evidence="16">
    <location>
        <begin position="3033"/>
        <end position="3045"/>
    </location>
</feature>
<feature type="chain" id="PRO_5038054607" evidence="19">
    <location>
        <begin position="28"/>
        <end position="6828"/>
    </location>
</feature>
<dbReference type="FunFam" id="2.10.25.10:FF:000472">
    <property type="entry name" value="Uncharacterized protein, isoform A"/>
    <property type="match status" value="3"/>
</dbReference>
<evidence type="ECO:0000313" key="23">
    <source>
        <dbReference type="EnsemblMetazoa" id="XP_038061185.1"/>
    </source>
</evidence>
<feature type="disulfide bond" evidence="15">
    <location>
        <begin position="2353"/>
        <end position="2362"/>
    </location>
</feature>
<feature type="disulfide bond" evidence="15">
    <location>
        <begin position="811"/>
        <end position="820"/>
    </location>
</feature>
<feature type="disulfide bond" evidence="15">
    <location>
        <begin position="1791"/>
        <end position="1808"/>
    </location>
</feature>
<keyword evidence="12 15" id="KW-1015">Disulfide bond</keyword>
<feature type="domain" description="Cadherin" evidence="22">
    <location>
        <begin position="5153"/>
        <end position="5268"/>
    </location>
</feature>
<dbReference type="GO" id="GO:0009887">
    <property type="term" value="P:animal organ morphogenesis"/>
    <property type="evidence" value="ECO:0007669"/>
    <property type="project" value="UniProtKB-ARBA"/>
</dbReference>
<evidence type="ECO:0000259" key="22">
    <source>
        <dbReference type="PROSITE" id="PS50268"/>
    </source>
</evidence>
<dbReference type="PANTHER" id="PTHR24026:SF126">
    <property type="entry name" value="PROTOCADHERIN FAT 4"/>
    <property type="match status" value="1"/>
</dbReference>
<dbReference type="FunFam" id="2.10.25.10:FF:000095">
    <property type="entry name" value="Notch, isoform B"/>
    <property type="match status" value="1"/>
</dbReference>
<dbReference type="FunFam" id="2.10.25.10:FF:000173">
    <property type="entry name" value="Neurogenic locus notch protein 2"/>
    <property type="match status" value="1"/>
</dbReference>
<feature type="disulfide bond" evidence="15">
    <location>
        <begin position="1535"/>
        <end position="1544"/>
    </location>
</feature>
<dbReference type="GO" id="GO:0007399">
    <property type="term" value="P:nervous system development"/>
    <property type="evidence" value="ECO:0007669"/>
    <property type="project" value="UniProtKB-ARBA"/>
</dbReference>
<feature type="disulfide bond" evidence="15">
    <location>
        <begin position="1868"/>
        <end position="1885"/>
    </location>
</feature>
<feature type="disulfide bond" evidence="15">
    <location>
        <begin position="1495"/>
        <end position="1504"/>
    </location>
</feature>
<reference evidence="23" key="1">
    <citation type="submission" date="2022-11" db="UniProtKB">
        <authorList>
            <consortium name="EnsemblMetazoa"/>
        </authorList>
    </citation>
    <scope>IDENTIFICATION</scope>
</reference>
<dbReference type="Pfam" id="PF00057">
    <property type="entry name" value="Ldl_recept_a"/>
    <property type="match status" value="2"/>
</dbReference>
<feature type="signal peptide" evidence="19">
    <location>
        <begin position="1"/>
        <end position="27"/>
    </location>
</feature>
<feature type="disulfide bond" evidence="15">
    <location>
        <begin position="2825"/>
        <end position="2834"/>
    </location>
</feature>
<feature type="disulfide bond" evidence="15">
    <location>
        <begin position="2473"/>
        <end position="2482"/>
    </location>
</feature>
<feature type="disulfide bond" evidence="15">
    <location>
        <begin position="2572"/>
        <end position="2589"/>
    </location>
</feature>
<dbReference type="PROSITE" id="PS01187">
    <property type="entry name" value="EGF_CA"/>
    <property type="match status" value="1"/>
</dbReference>
<feature type="disulfide bond" evidence="15">
    <location>
        <begin position="2862"/>
        <end position="2871"/>
    </location>
</feature>
<feature type="disulfide bond" evidence="16">
    <location>
        <begin position="3002"/>
        <end position="3020"/>
    </location>
</feature>
<dbReference type="FunFam" id="2.60.40.60:FF:000092">
    <property type="entry name" value="Protocadherin 8"/>
    <property type="match status" value="2"/>
</dbReference>
<dbReference type="Gene3D" id="4.10.400.10">
    <property type="entry name" value="Low-density Lipoprotein Receptor"/>
    <property type="match status" value="2"/>
</dbReference>
<feature type="disulfide bond" evidence="15">
    <location>
        <begin position="2414"/>
        <end position="2431"/>
    </location>
</feature>
<keyword evidence="10 18" id="KW-1133">Transmembrane helix</keyword>
<feature type="disulfide bond" evidence="15">
    <location>
        <begin position="2157"/>
        <end position="2166"/>
    </location>
</feature>
<feature type="disulfide bond" evidence="15">
    <location>
        <begin position="2728"/>
        <end position="2745"/>
    </location>
</feature>
<feature type="disulfide bond" evidence="15">
    <location>
        <begin position="2650"/>
        <end position="2667"/>
    </location>
</feature>
<feature type="region of interest" description="Disordered" evidence="17">
    <location>
        <begin position="6653"/>
        <end position="6716"/>
    </location>
</feature>
<dbReference type="FunFam" id="2.60.40.60:FF:000279">
    <property type="entry name" value="Protocadherin-16, putative"/>
    <property type="match status" value="1"/>
</dbReference>
<evidence type="ECO:0000259" key="21">
    <source>
        <dbReference type="PROSITE" id="PS50026"/>
    </source>
</evidence>
<feature type="domain" description="Cadherin" evidence="22">
    <location>
        <begin position="4734"/>
        <end position="4825"/>
    </location>
</feature>
<feature type="domain" description="Cadherin" evidence="22">
    <location>
        <begin position="4196"/>
        <end position="4291"/>
    </location>
</feature>
<feature type="disulfide bond" evidence="15">
    <location>
        <begin position="1810"/>
        <end position="1819"/>
    </location>
</feature>
<dbReference type="InterPro" id="IPR018097">
    <property type="entry name" value="EGF_Ca-bd_CS"/>
</dbReference>
<feature type="disulfide bond" evidence="16">
    <location>
        <begin position="3014"/>
        <end position="3029"/>
    </location>
</feature>
<dbReference type="Proteomes" id="UP000887568">
    <property type="component" value="Unplaced"/>
</dbReference>
<feature type="disulfide bond" evidence="15">
    <location>
        <begin position="2533"/>
        <end position="2550"/>
    </location>
</feature>
<feature type="disulfide bond" evidence="15">
    <location>
        <begin position="2591"/>
        <end position="2600"/>
    </location>
</feature>
<feature type="disulfide bond" evidence="15">
    <location>
        <begin position="2806"/>
        <end position="2823"/>
    </location>
</feature>
<feature type="disulfide bond" evidence="15">
    <location>
        <begin position="1964"/>
        <end position="1973"/>
    </location>
</feature>
<feature type="compositionally biased region" description="Basic and acidic residues" evidence="17">
    <location>
        <begin position="6660"/>
        <end position="6673"/>
    </location>
</feature>
<evidence type="ECO:0000313" key="24">
    <source>
        <dbReference type="Proteomes" id="UP000887568"/>
    </source>
</evidence>
<evidence type="ECO:0000256" key="9">
    <source>
        <dbReference type="ARBA" id="ARBA00022889"/>
    </source>
</evidence>
<evidence type="ECO:0000256" key="5">
    <source>
        <dbReference type="ARBA" id="ARBA00022723"/>
    </source>
</evidence>
<feature type="disulfide bond" evidence="15">
    <location>
        <begin position="1635"/>
        <end position="1652"/>
    </location>
</feature>
<feature type="domain" description="Cadherin" evidence="22">
    <location>
        <begin position="6029"/>
        <end position="6143"/>
    </location>
</feature>
<feature type="domain" description="EGF-like" evidence="21">
    <location>
        <begin position="2836"/>
        <end position="2872"/>
    </location>
</feature>
<feature type="disulfide bond" evidence="15">
    <location>
        <begin position="1924"/>
        <end position="1933"/>
    </location>
</feature>
<keyword evidence="9" id="KW-0130">Cell adhesion</keyword>
<feature type="compositionally biased region" description="Low complexity" evidence="17">
    <location>
        <begin position="6493"/>
        <end position="6502"/>
    </location>
</feature>
<feature type="disulfide bond" evidence="15">
    <location>
        <begin position="1714"/>
        <end position="1731"/>
    </location>
</feature>
<feature type="disulfide bond" evidence="15">
    <location>
        <begin position="2611"/>
        <end position="2628"/>
    </location>
</feature>
<feature type="domain" description="EGF-like" evidence="21">
    <location>
        <begin position="2169"/>
        <end position="2205"/>
    </location>
</feature>
<feature type="domain" description="Cadherin" evidence="22">
    <location>
        <begin position="5693"/>
        <end position="5805"/>
    </location>
</feature>
<feature type="disulfide bond" evidence="16">
    <location>
        <begin position="3052"/>
        <end position="3067"/>
    </location>
</feature>
<feature type="domain" description="EGF-like" evidence="21">
    <location>
        <begin position="1546"/>
        <end position="1584"/>
    </location>
</feature>
<feature type="disulfide bond" evidence="15">
    <location>
        <begin position="2454"/>
        <end position="2471"/>
    </location>
</feature>
<accession>A0A914ABB5</accession>
<feature type="domain" description="EGF-like" evidence="21">
    <location>
        <begin position="1507"/>
        <end position="1545"/>
    </location>
</feature>
<feature type="domain" description="Cadherin" evidence="22">
    <location>
        <begin position="4292"/>
        <end position="4397"/>
    </location>
</feature>
<feature type="disulfide bond" evidence="15">
    <location>
        <begin position="1654"/>
        <end position="1663"/>
    </location>
</feature>
<dbReference type="FunFam" id="2.60.40.60:FF:000010">
    <property type="entry name" value="Cadherin EGF LAG seven-pass G-type receptor 3"/>
    <property type="match status" value="1"/>
</dbReference>
<evidence type="ECO:0000256" key="15">
    <source>
        <dbReference type="PROSITE-ProRule" id="PRU00076"/>
    </source>
</evidence>
<dbReference type="CDD" id="cd00053">
    <property type="entry name" value="EGF"/>
    <property type="match status" value="1"/>
</dbReference>
<dbReference type="SUPFAM" id="SSF49313">
    <property type="entry name" value="Cadherin-like"/>
    <property type="match status" value="29"/>
</dbReference>
<name>A0A914ABB5_PATMI</name>
<feature type="disulfide bond" evidence="15">
    <location>
        <begin position="2767"/>
        <end position="2784"/>
    </location>
</feature>
<evidence type="ECO:0000256" key="19">
    <source>
        <dbReference type="SAM" id="SignalP"/>
    </source>
</evidence>
<keyword evidence="6 19" id="KW-0732">Signal</keyword>
<feature type="disulfide bond" evidence="15">
    <location>
        <begin position="3093"/>
        <end position="3102"/>
    </location>
</feature>
<feature type="disulfide bond" evidence="15">
    <location>
        <begin position="1693"/>
        <end position="1702"/>
    </location>
</feature>
<feature type="disulfide bond" evidence="15">
    <location>
        <begin position="2882"/>
        <end position="2899"/>
    </location>
</feature>
<evidence type="ECO:0000256" key="11">
    <source>
        <dbReference type="ARBA" id="ARBA00023136"/>
    </source>
</evidence>
<feature type="domain" description="Cadherin" evidence="22">
    <location>
        <begin position="5592"/>
        <end position="5692"/>
    </location>
</feature>
<feature type="disulfide bond" evidence="15">
    <location>
        <begin position="2060"/>
        <end position="2077"/>
    </location>
</feature>
<feature type="disulfide bond" evidence="16">
    <location>
        <begin position="3040"/>
        <end position="3058"/>
    </location>
</feature>
<proteinExistence type="predicted"/>
<dbReference type="Pfam" id="PF00008">
    <property type="entry name" value="EGF"/>
    <property type="match status" value="22"/>
</dbReference>
<feature type="disulfide bond" evidence="15">
    <location>
        <begin position="2552"/>
        <end position="2561"/>
    </location>
</feature>
<dbReference type="FunFam" id="2.60.40.60:FF:000024">
    <property type="entry name" value="FAT atypical cadherin 3"/>
    <property type="match status" value="1"/>
</dbReference>
<feature type="compositionally biased region" description="Low complexity" evidence="17">
    <location>
        <begin position="6759"/>
        <end position="6774"/>
    </location>
</feature>
<keyword evidence="7" id="KW-0677">Repeat</keyword>
<feature type="disulfide bond" evidence="15">
    <location>
        <begin position="1770"/>
        <end position="1779"/>
    </location>
</feature>
<feature type="domain" description="EGF-like" evidence="21">
    <location>
        <begin position="2129"/>
        <end position="2167"/>
    </location>
</feature>
<feature type="disulfide bond" evidence="15">
    <location>
        <begin position="2275"/>
        <end position="2284"/>
    </location>
</feature>
<feature type="disulfide bond" evidence="15">
    <location>
        <begin position="2393"/>
        <end position="2402"/>
    </location>
</feature>
<feature type="domain" description="Cadherin" evidence="22">
    <location>
        <begin position="3671"/>
        <end position="3767"/>
    </location>
</feature>
<feature type="domain" description="Cadherin" evidence="22">
    <location>
        <begin position="3333"/>
        <end position="3441"/>
    </location>
</feature>
<feature type="domain" description="EGF-like" evidence="21">
    <location>
        <begin position="2563"/>
        <end position="2601"/>
    </location>
</feature>
<feature type="disulfide bond" evidence="15">
    <location>
        <begin position="2433"/>
        <end position="2442"/>
    </location>
</feature>
<dbReference type="PROSITE" id="PS50026">
    <property type="entry name" value="EGF_3"/>
    <property type="match status" value="45"/>
</dbReference>
<feature type="disulfide bond" evidence="15">
    <location>
        <begin position="2256"/>
        <end position="2273"/>
    </location>
</feature>
<feature type="disulfide bond" evidence="15">
    <location>
        <begin position="2235"/>
        <end position="2244"/>
    </location>
</feature>
<dbReference type="Gene3D" id="2.60.120.290">
    <property type="entry name" value="Spermadhesin, CUB domain"/>
    <property type="match status" value="1"/>
</dbReference>
<dbReference type="InterPro" id="IPR000152">
    <property type="entry name" value="EGF-type_Asp/Asn_hydroxyl_site"/>
</dbReference>
<feature type="region of interest" description="Disordered" evidence="17">
    <location>
        <begin position="6625"/>
        <end position="6644"/>
    </location>
</feature>
<feature type="domain" description="EGF-like" evidence="21">
    <location>
        <begin position="2445"/>
        <end position="2483"/>
    </location>
</feature>
<feature type="disulfide bond" evidence="15">
    <location>
        <begin position="2138"/>
        <end position="2155"/>
    </location>
</feature>
<feature type="compositionally biased region" description="Acidic residues" evidence="17">
    <location>
        <begin position="6731"/>
        <end position="6740"/>
    </location>
</feature>
<feature type="domain" description="EGF-like" evidence="21">
    <location>
        <begin position="2602"/>
        <end position="2640"/>
    </location>
</feature>
<feature type="disulfide bond" evidence="15">
    <location>
        <begin position="2747"/>
        <end position="2756"/>
    </location>
</feature>
<feature type="region of interest" description="Disordered" evidence="17">
    <location>
        <begin position="6484"/>
        <end position="6508"/>
    </location>
</feature>
<feature type="domain" description="Cadherin" evidence="22">
    <location>
        <begin position="5924"/>
        <end position="6023"/>
    </location>
</feature>
<keyword evidence="4 18" id="KW-0812">Transmembrane</keyword>
<feature type="domain" description="EGF-like" evidence="21">
    <location>
        <begin position="2287"/>
        <end position="2325"/>
    </location>
</feature>
<feature type="domain" description="EGF-like" evidence="21">
    <location>
        <begin position="1626"/>
        <end position="1664"/>
    </location>
</feature>
<dbReference type="SMART" id="SM00112">
    <property type="entry name" value="CA"/>
    <property type="match status" value="29"/>
</dbReference>
<feature type="domain" description="EGF-like" evidence="21">
    <location>
        <begin position="2912"/>
        <end position="2950"/>
    </location>
</feature>
<feature type="disulfide bond" evidence="15">
    <location>
        <begin position="2921"/>
        <end position="2938"/>
    </location>
</feature>
<dbReference type="PROSITE" id="PS01180">
    <property type="entry name" value="CUB"/>
    <property type="match status" value="1"/>
</dbReference>
<feature type="domain" description="EGF-like" evidence="21">
    <location>
        <begin position="2013"/>
        <end position="2049"/>
    </location>
</feature>
<feature type="domain" description="Cadherin" evidence="22">
    <location>
        <begin position="3221"/>
        <end position="3332"/>
    </location>
</feature>
<feature type="disulfide bond" evidence="15">
    <location>
        <begin position="2786"/>
        <end position="2795"/>
    </location>
</feature>
<evidence type="ECO:0000256" key="13">
    <source>
        <dbReference type="ARBA" id="ARBA00023180"/>
    </source>
</evidence>
<feature type="disulfide bond" evidence="15">
    <location>
        <begin position="2689"/>
        <end position="2706"/>
    </location>
</feature>
<dbReference type="SUPFAM" id="SSF49854">
    <property type="entry name" value="Spermadhesin, CUB domain"/>
    <property type="match status" value="1"/>
</dbReference>
<feature type="domain" description="Cadherin" evidence="22">
    <location>
        <begin position="5032"/>
        <end position="5144"/>
    </location>
</feature>
<dbReference type="FunFam" id="2.10.25.10:FF:000434">
    <property type="entry name" value="Predicted protein"/>
    <property type="match status" value="1"/>
</dbReference>
<feature type="domain" description="EGF-like" evidence="21">
    <location>
        <begin position="785"/>
        <end position="821"/>
    </location>
</feature>
<dbReference type="FunFam" id="2.10.25.10:FF:000007">
    <property type="entry name" value="Delta-like protein"/>
    <property type="match status" value="1"/>
</dbReference>
<evidence type="ECO:0000256" key="10">
    <source>
        <dbReference type="ARBA" id="ARBA00022989"/>
    </source>
</evidence>
<feature type="compositionally biased region" description="Low complexity" evidence="17">
    <location>
        <begin position="6690"/>
        <end position="6707"/>
    </location>
</feature>
<feature type="domain" description="EGF-like" evidence="21">
    <location>
        <begin position="2758"/>
        <end position="2796"/>
    </location>
</feature>
<dbReference type="SMART" id="SM00192">
    <property type="entry name" value="LDLa"/>
    <property type="match status" value="2"/>
</dbReference>
<feature type="domain" description="Cadherin" evidence="22">
    <location>
        <begin position="4826"/>
        <end position="4930"/>
    </location>
</feature>
<feature type="compositionally biased region" description="Polar residues" evidence="17">
    <location>
        <begin position="6809"/>
        <end position="6818"/>
    </location>
</feature>
<feature type="domain" description="EGF-like" evidence="21">
    <location>
        <begin position="1936"/>
        <end position="1974"/>
    </location>
</feature>
<keyword evidence="13" id="KW-0325">Glycoprotein</keyword>
<evidence type="ECO:0000256" key="8">
    <source>
        <dbReference type="ARBA" id="ARBA00022837"/>
    </source>
</evidence>
<feature type="domain" description="EGF-like" evidence="21">
    <location>
        <begin position="2719"/>
        <end position="2757"/>
    </location>
</feature>
<evidence type="ECO:0000256" key="7">
    <source>
        <dbReference type="ARBA" id="ARBA00022737"/>
    </source>
</evidence>
<evidence type="ECO:0000256" key="17">
    <source>
        <dbReference type="SAM" id="MobiDB-lite"/>
    </source>
</evidence>
<feature type="domain" description="Cadherin" evidence="22">
    <location>
        <begin position="3768"/>
        <end position="3872"/>
    </location>
</feature>
<evidence type="ECO:0000256" key="1">
    <source>
        <dbReference type="ARBA" id="ARBA00004251"/>
    </source>
</evidence>
<feature type="domain" description="Cadherin" evidence="22">
    <location>
        <begin position="5376"/>
        <end position="5486"/>
    </location>
</feature>
<evidence type="ECO:0000256" key="2">
    <source>
        <dbReference type="ARBA" id="ARBA00022475"/>
    </source>
</evidence>
<dbReference type="PROSITE" id="PS50268">
    <property type="entry name" value="CADHERIN_2"/>
    <property type="match status" value="29"/>
</dbReference>
<dbReference type="PROSITE" id="PS00022">
    <property type="entry name" value="EGF_1"/>
    <property type="match status" value="45"/>
</dbReference>
<feature type="disulfide bond" evidence="15">
    <location>
        <begin position="218"/>
        <end position="227"/>
    </location>
</feature>
<feature type="disulfide bond" evidence="15">
    <location>
        <begin position="2296"/>
        <end position="2313"/>
    </location>
</feature>
<dbReference type="GO" id="GO:0005509">
    <property type="term" value="F:calcium ion binding"/>
    <property type="evidence" value="ECO:0007669"/>
    <property type="project" value="UniProtKB-UniRule"/>
</dbReference>
<feature type="disulfide bond" evidence="15">
    <location>
        <begin position="2708"/>
        <end position="2717"/>
    </location>
</feature>
<keyword evidence="5" id="KW-0479">Metal-binding</keyword>
<feature type="domain" description="Cadherin" evidence="22">
    <location>
        <begin position="4611"/>
        <end position="4719"/>
    </location>
</feature>
<feature type="domain" description="EGF-like" evidence="21">
    <location>
        <begin position="2951"/>
        <end position="2989"/>
    </location>
</feature>
<feature type="domain" description="EGF-like" evidence="21">
    <location>
        <begin position="1705"/>
        <end position="1743"/>
    </location>
</feature>
<feature type="domain" description="EGF-like" evidence="21">
    <location>
        <begin position="2405"/>
        <end position="2443"/>
    </location>
</feature>
<dbReference type="FunFam" id="2.60.40.60:FF:000100">
    <property type="entry name" value="protocadherin Fat 2"/>
    <property type="match status" value="1"/>
</dbReference>
<dbReference type="OMA" id="DFRCQCA"/>
<feature type="domain" description="EGF-like" evidence="21">
    <location>
        <begin position="2873"/>
        <end position="2911"/>
    </location>
</feature>